<evidence type="ECO:0008006" key="3">
    <source>
        <dbReference type="Google" id="ProtNLM"/>
    </source>
</evidence>
<evidence type="ECO:0000313" key="1">
    <source>
        <dbReference type="EMBL" id="PRI11225.1"/>
    </source>
</evidence>
<comment type="caution">
    <text evidence="1">The sequence shown here is derived from an EMBL/GenBank/DDBJ whole genome shotgun (WGS) entry which is preliminary data.</text>
</comment>
<dbReference type="Proteomes" id="UP000238650">
    <property type="component" value="Unassembled WGS sequence"/>
</dbReference>
<evidence type="ECO:0000313" key="2">
    <source>
        <dbReference type="Proteomes" id="UP000238650"/>
    </source>
</evidence>
<sequence length="304" mass="32560">MVIAEVDEGHAPPLPGEDGLDGAVPPELVHKVEQRHGWLTASTPNGEDAIDFGYRLPGDLRPGAAEYVEVQRQATHALAHLLLRVPFESRAMLSSADLVFHGDEPGEAAPRAGRARLRTRVDGRAVRGVAHIDVGAEFFAGNDAPSGACFATGRITGKYLPQRLYDRLRTAAAPAASKAAAESGVTDPAAPEHETAASALVDALAVEELVVDRSNPILADHETDHVDGMAVVCASEEMASRFMPGRRLRGITTRFIAFIEKAEPARLAVRQDGERLIVSVVQRGAVRAETVMRFDEAGDREDQA</sequence>
<keyword evidence="2" id="KW-1185">Reference proteome</keyword>
<proteinExistence type="predicted"/>
<dbReference type="OrthoDB" id="7838374at2"/>
<protein>
    <recommendedName>
        <fullName evidence="3">A-factor biosynthesis hotdog domain-containing protein</fullName>
    </recommendedName>
</protein>
<name>A0A2S9QNQ1_9MICO</name>
<dbReference type="RefSeq" id="WP_105805676.1">
    <property type="nucleotide sequence ID" value="NZ_MWZD01000017.1"/>
</dbReference>
<accession>A0A2S9QNQ1</accession>
<organism evidence="1 2">
    <name type="scientific">Leucobacter massiliensis</name>
    <dbReference type="NCBI Taxonomy" id="1686285"/>
    <lineage>
        <taxon>Bacteria</taxon>
        <taxon>Bacillati</taxon>
        <taxon>Actinomycetota</taxon>
        <taxon>Actinomycetes</taxon>
        <taxon>Micrococcales</taxon>
        <taxon>Microbacteriaceae</taxon>
        <taxon>Leucobacter</taxon>
    </lineage>
</organism>
<dbReference type="AlphaFoldDB" id="A0A2S9QNQ1"/>
<gene>
    <name evidence="1" type="ORF">B4915_10270</name>
</gene>
<reference evidence="1 2" key="1">
    <citation type="journal article" date="2017" name="New Microbes New Infect">
        <title>Genome sequence of 'Leucobacter massiliensis' sp. nov. isolated from human pharynx after travel to the 2014 Hajj.</title>
        <authorList>
            <person name="Leangapichart T."/>
            <person name="Gautret P."/>
            <person name="Nguyen T.T."/>
            <person name="Armstrong N."/>
            <person name="Rolain J.M."/>
        </authorList>
    </citation>
    <scope>NUCLEOTIDE SEQUENCE [LARGE SCALE GENOMIC DNA]</scope>
    <source>
        <strain evidence="1 2">122RC15</strain>
    </source>
</reference>
<dbReference type="EMBL" id="MWZD01000017">
    <property type="protein sequence ID" value="PRI11225.1"/>
    <property type="molecule type" value="Genomic_DNA"/>
</dbReference>